<dbReference type="AlphaFoldDB" id="U6SHB8"/>
<organism evidence="2 3">
    <name type="scientific">Alkalihalophilus marmarensis DSM 21297</name>
    <dbReference type="NCBI Taxonomy" id="1188261"/>
    <lineage>
        <taxon>Bacteria</taxon>
        <taxon>Bacillati</taxon>
        <taxon>Bacillota</taxon>
        <taxon>Bacilli</taxon>
        <taxon>Bacillales</taxon>
        <taxon>Bacillaceae</taxon>
        <taxon>Alkalihalophilus</taxon>
    </lineage>
</organism>
<name>U6SHB8_9BACI</name>
<protein>
    <submittedName>
        <fullName evidence="2">Uncharacterized protein</fullName>
    </submittedName>
</protein>
<evidence type="ECO:0000256" key="1">
    <source>
        <dbReference type="SAM" id="Phobius"/>
    </source>
</evidence>
<keyword evidence="1" id="KW-1133">Transmembrane helix</keyword>
<evidence type="ECO:0000313" key="3">
    <source>
        <dbReference type="Proteomes" id="UP000017170"/>
    </source>
</evidence>
<keyword evidence="3" id="KW-1185">Reference proteome</keyword>
<accession>U6SHB8</accession>
<proteinExistence type="predicted"/>
<gene>
    <name evidence="2" type="ORF">A33I_20975</name>
</gene>
<reference evidence="2 3" key="1">
    <citation type="journal article" date="2013" name="Genome Announc.">
        <title>Genome Sequence of the Extreme Obligate Alkaliphile Bacillus marmarensis Strain DSM 21297.</title>
        <authorList>
            <person name="Wernick D.G."/>
            <person name="Choi K.Y."/>
            <person name="Tat C.A."/>
            <person name="Lafontaine Rivera J.G."/>
            <person name="Liao J.C."/>
        </authorList>
    </citation>
    <scope>NUCLEOTIDE SEQUENCE [LARGE SCALE GENOMIC DNA]</scope>
    <source>
        <strain evidence="2 3">DSM 21297</strain>
    </source>
</reference>
<dbReference type="Proteomes" id="UP000017170">
    <property type="component" value="Unassembled WGS sequence"/>
</dbReference>
<comment type="caution">
    <text evidence="2">The sequence shown here is derived from an EMBL/GenBank/DDBJ whole genome shotgun (WGS) entry which is preliminary data.</text>
</comment>
<sequence length="56" mass="7192">MCIWKKWKIFKNRRKNFIKFGMDRYIVYKYSYLSKGVVRIVYFWVFMKMIINKRLI</sequence>
<evidence type="ECO:0000313" key="2">
    <source>
        <dbReference type="EMBL" id="ERN51124.1"/>
    </source>
</evidence>
<dbReference type="EMBL" id="ATAE01000087">
    <property type="protein sequence ID" value="ERN51124.1"/>
    <property type="molecule type" value="Genomic_DNA"/>
</dbReference>
<keyword evidence="1" id="KW-0812">Transmembrane</keyword>
<feature type="transmembrane region" description="Helical" evidence="1">
    <location>
        <begin position="32"/>
        <end position="51"/>
    </location>
</feature>
<keyword evidence="1" id="KW-0472">Membrane</keyword>